<evidence type="ECO:0000313" key="1">
    <source>
        <dbReference type="EMBL" id="TBU35375.1"/>
    </source>
</evidence>
<name>A0A4Q9N560_9APHY</name>
<sequence>MHVYVLGGSKNIGYFAGLRLLKQGATITYLLRSPNTFDNDAEIQPYIQQGKAQLVRGDGLNLEDVRNGWQKALEAGNGKVDVVLFTIGGTLAFTLKGGLALNHPNLCTQSLLNVLSSIPSSLRAPDSQPHFVVVTSMGCTAASHKAVPLSLKLFYNILLPAPHADKLGAERVLAHVAGLSWQAEDKVKAEILPEGWEGTPGLPGPGELKHVVVIWPSLLTDGVCKADEERKPGEHAPYRALKDGHSGDAYRISRKDTAHFIVHGALANWDNWEGSRVTLAY</sequence>
<gene>
    <name evidence="1" type="ORF">BD311DRAFT_647486</name>
</gene>
<dbReference type="Gene3D" id="3.40.50.720">
    <property type="entry name" value="NAD(P)-binding Rossmann-like Domain"/>
    <property type="match status" value="1"/>
</dbReference>
<dbReference type="InterPro" id="IPR036291">
    <property type="entry name" value="NAD(P)-bd_dom_sf"/>
</dbReference>
<evidence type="ECO:0008006" key="2">
    <source>
        <dbReference type="Google" id="ProtNLM"/>
    </source>
</evidence>
<organism evidence="1">
    <name type="scientific">Dichomitus squalens</name>
    <dbReference type="NCBI Taxonomy" id="114155"/>
    <lineage>
        <taxon>Eukaryota</taxon>
        <taxon>Fungi</taxon>
        <taxon>Dikarya</taxon>
        <taxon>Basidiomycota</taxon>
        <taxon>Agaricomycotina</taxon>
        <taxon>Agaricomycetes</taxon>
        <taxon>Polyporales</taxon>
        <taxon>Polyporaceae</taxon>
        <taxon>Dichomitus</taxon>
    </lineage>
</organism>
<dbReference type="SUPFAM" id="SSF51735">
    <property type="entry name" value="NAD(P)-binding Rossmann-fold domains"/>
    <property type="match status" value="1"/>
</dbReference>
<accession>A0A4Q9N560</accession>
<proteinExistence type="predicted"/>
<protein>
    <recommendedName>
        <fullName evidence="2">NAD(P)-binding domain-containing protein</fullName>
    </recommendedName>
</protein>
<reference evidence="1" key="1">
    <citation type="submission" date="2019-01" db="EMBL/GenBank/DDBJ databases">
        <title>Draft genome sequences of three monokaryotic isolates of the white-rot basidiomycete fungus Dichomitus squalens.</title>
        <authorList>
            <consortium name="DOE Joint Genome Institute"/>
            <person name="Lopez S.C."/>
            <person name="Andreopoulos B."/>
            <person name="Pangilinan J."/>
            <person name="Lipzen A."/>
            <person name="Riley R."/>
            <person name="Ahrendt S."/>
            <person name="Ng V."/>
            <person name="Barry K."/>
            <person name="Daum C."/>
            <person name="Grigoriev I.V."/>
            <person name="Hilden K.S."/>
            <person name="Makela M.R."/>
            <person name="de Vries R.P."/>
        </authorList>
    </citation>
    <scope>NUCLEOTIDE SEQUENCE [LARGE SCALE GENOMIC DNA]</scope>
    <source>
        <strain evidence="1">OM18370.1</strain>
    </source>
</reference>
<dbReference type="Proteomes" id="UP000292957">
    <property type="component" value="Unassembled WGS sequence"/>
</dbReference>
<dbReference type="EMBL" id="ML143386">
    <property type="protein sequence ID" value="TBU35375.1"/>
    <property type="molecule type" value="Genomic_DNA"/>
</dbReference>
<dbReference type="OrthoDB" id="63935at2759"/>
<dbReference type="AlphaFoldDB" id="A0A4Q9N560"/>